<dbReference type="Gene3D" id="1.10.20.110">
    <property type="match status" value="1"/>
</dbReference>
<dbReference type="GO" id="GO:0047688">
    <property type="term" value="F:aspartate 4-decarboxylase activity"/>
    <property type="evidence" value="ECO:0007669"/>
    <property type="project" value="UniProtKB-EC"/>
</dbReference>
<dbReference type="Gene3D" id="3.40.640.10">
    <property type="entry name" value="Type I PLP-dependent aspartate aminotransferase-like (Major domain)"/>
    <property type="match status" value="1"/>
</dbReference>
<evidence type="ECO:0000259" key="3">
    <source>
        <dbReference type="Pfam" id="PF00155"/>
    </source>
</evidence>
<proteinExistence type="inferred from homology"/>
<evidence type="ECO:0000313" key="5">
    <source>
        <dbReference type="Proteomes" id="UP000640335"/>
    </source>
</evidence>
<name>A0ABR8Q0T5_9CLOT</name>
<dbReference type="InterPro" id="IPR050478">
    <property type="entry name" value="Ethylene_sulfur-biosynth"/>
</dbReference>
<keyword evidence="4" id="KW-0456">Lyase</keyword>
<keyword evidence="2" id="KW-0032">Aminotransferase</keyword>
<gene>
    <name evidence="4" type="primary">aspD</name>
    <name evidence="4" type="ORF">H9660_02665</name>
</gene>
<organism evidence="4 5">
    <name type="scientific">Clostridium gallinarum</name>
    <dbReference type="NCBI Taxonomy" id="2762246"/>
    <lineage>
        <taxon>Bacteria</taxon>
        <taxon>Bacillati</taxon>
        <taxon>Bacillota</taxon>
        <taxon>Clostridia</taxon>
        <taxon>Eubacteriales</taxon>
        <taxon>Clostridiaceae</taxon>
        <taxon>Clostridium</taxon>
    </lineage>
</organism>
<dbReference type="InterPro" id="IPR022518">
    <property type="entry name" value="Aspartate_4-decarboxylase"/>
</dbReference>
<keyword evidence="1" id="KW-0663">Pyridoxal phosphate</keyword>
<evidence type="ECO:0000256" key="2">
    <source>
        <dbReference type="RuleBase" id="RU000481"/>
    </source>
</evidence>
<dbReference type="NCBIfam" id="TIGR03801">
    <property type="entry name" value="asp_4_decarbox"/>
    <property type="match status" value="1"/>
</dbReference>
<feature type="domain" description="Aminotransferase class I/classII large" evidence="3">
    <location>
        <begin position="196"/>
        <end position="516"/>
    </location>
</feature>
<comment type="cofactor">
    <cofactor evidence="2">
        <name>pyridoxal 5'-phosphate</name>
        <dbReference type="ChEBI" id="CHEBI:597326"/>
    </cofactor>
</comment>
<evidence type="ECO:0000313" key="4">
    <source>
        <dbReference type="EMBL" id="MBD7914038.1"/>
    </source>
</evidence>
<evidence type="ECO:0000256" key="1">
    <source>
        <dbReference type="ARBA" id="ARBA00022898"/>
    </source>
</evidence>
<dbReference type="PROSITE" id="PS00105">
    <property type="entry name" value="AA_TRANSFER_CLASS_1"/>
    <property type="match status" value="1"/>
</dbReference>
<dbReference type="Pfam" id="PF00155">
    <property type="entry name" value="Aminotran_1_2"/>
    <property type="match status" value="1"/>
</dbReference>
<dbReference type="InterPro" id="IPR015421">
    <property type="entry name" value="PyrdxlP-dep_Trfase_major"/>
</dbReference>
<comment type="similarity">
    <text evidence="2">Belongs to the class-I pyridoxal-phosphate-dependent aminotransferase family.</text>
</comment>
<dbReference type="SUPFAM" id="SSF53383">
    <property type="entry name" value="PLP-dependent transferases"/>
    <property type="match status" value="1"/>
</dbReference>
<dbReference type="Gene3D" id="3.90.1150.10">
    <property type="entry name" value="Aspartate Aminotransferase, domain 1"/>
    <property type="match status" value="1"/>
</dbReference>
<protein>
    <recommendedName>
        <fullName evidence="2">Aminotransferase</fullName>
        <ecNumber evidence="2">2.6.1.-</ecNumber>
    </recommendedName>
</protein>
<dbReference type="InterPro" id="IPR015424">
    <property type="entry name" value="PyrdxlP-dep_Trfase"/>
</dbReference>
<comment type="caution">
    <text evidence="4">The sequence shown here is derived from an EMBL/GenBank/DDBJ whole genome shotgun (WGS) entry which is preliminary data.</text>
</comment>
<dbReference type="EC" id="2.6.1.-" evidence="2"/>
<keyword evidence="2" id="KW-0808">Transferase</keyword>
<dbReference type="Proteomes" id="UP000640335">
    <property type="component" value="Unassembled WGS sequence"/>
</dbReference>
<dbReference type="PANTHER" id="PTHR43795:SF2">
    <property type="entry name" value="BIFUNCTIONAL ASPARTATE AMINOTRANSFERASE AND GLUTAMATE_ASPARTATE-PREPHENATE AMINOTRANSFERASE"/>
    <property type="match status" value="1"/>
</dbReference>
<accession>A0ABR8Q0T5</accession>
<dbReference type="InterPro" id="IPR004839">
    <property type="entry name" value="Aminotransferase_I/II_large"/>
</dbReference>
<dbReference type="RefSeq" id="WP_191748283.1">
    <property type="nucleotide sequence ID" value="NZ_JACSQZ010000006.1"/>
</dbReference>
<dbReference type="InterPro" id="IPR015422">
    <property type="entry name" value="PyrdxlP-dep_Trfase_small"/>
</dbReference>
<dbReference type="NCBIfam" id="NF006755">
    <property type="entry name" value="PRK09275.1"/>
    <property type="match status" value="1"/>
</dbReference>
<dbReference type="PANTHER" id="PTHR43795">
    <property type="entry name" value="BIFUNCTIONAL ASPARTATE AMINOTRANSFERASE AND GLUTAMATE/ASPARTATE-PREPHENATE AMINOTRANSFERASE-RELATED"/>
    <property type="match status" value="1"/>
</dbReference>
<dbReference type="InterPro" id="IPR004838">
    <property type="entry name" value="NHTrfase_class1_PyrdxlP-BS"/>
</dbReference>
<dbReference type="EMBL" id="JACSQZ010000006">
    <property type="protein sequence ID" value="MBD7914038.1"/>
    <property type="molecule type" value="Genomic_DNA"/>
</dbReference>
<sequence>MDTILSKESLRKLYGRISPFEFKDNLIKLANLNKEQFNGTVLDAGRGNPNWTSSKPRQAFFTLGQFAVSECQRTFSIDSLAGMPKQDGIYNRFVNYYNENTTEPGIELLKDIVDFCIDEFKFNKDKFLFELCDGIIGDNYPFPDRMLLHIEKIVNRYLIKELCANNTYDSSFDVFAVEGGTAAMCYIFESLVANNLLHKGDTIALMTPIFTPYLEIPHLPNYNFNVIRIHANEIDNENNPTYQYPMEELEKLKDKNIKALFIVNPNNPASIALNDKCINNLVNVVKNYNPNLMIITDDVYCTFINDFKSVISYLPYNTIGVYSLSKYFGVTGWRLGTILLNKNNIFDDLIKNLSEEEKINLNNRYKHMNLNPENVPFIDRLVADSRQVALNHTAGLSTPQQVQMALFCASALVDINNNYKDLTIEICRRRKSLLFQGLEIKLKENPMDASYYTEINIIEWAKNKYNEDLANFISEKYTPFDILYDLAKNYSVVLLNGDGFASSEWSFRVSLANLNDNCYYIIGKALKKILTDLIKEYEKNKLTQINTSRKAQ</sequence>
<dbReference type="CDD" id="cd00609">
    <property type="entry name" value="AAT_like"/>
    <property type="match status" value="1"/>
</dbReference>
<keyword evidence="5" id="KW-1185">Reference proteome</keyword>
<reference evidence="4 5" key="1">
    <citation type="submission" date="2020-08" db="EMBL/GenBank/DDBJ databases">
        <title>A Genomic Blueprint of the Chicken Gut Microbiome.</title>
        <authorList>
            <person name="Gilroy R."/>
            <person name="Ravi A."/>
            <person name="Getino M."/>
            <person name="Pursley I."/>
            <person name="Horton D.L."/>
            <person name="Alikhan N.-F."/>
            <person name="Baker D."/>
            <person name="Gharbi K."/>
            <person name="Hall N."/>
            <person name="Watson M."/>
            <person name="Adriaenssens E.M."/>
            <person name="Foster-Nyarko E."/>
            <person name="Jarju S."/>
            <person name="Secka A."/>
            <person name="Antonio M."/>
            <person name="Oren A."/>
            <person name="Chaudhuri R."/>
            <person name="La Ragione R.M."/>
            <person name="Hildebrand F."/>
            <person name="Pallen M.J."/>
        </authorList>
    </citation>
    <scope>NUCLEOTIDE SEQUENCE [LARGE SCALE GENOMIC DNA]</scope>
    <source>
        <strain evidence="4 5">Sa3CUN1</strain>
    </source>
</reference>